<dbReference type="InterPro" id="IPR041617">
    <property type="entry name" value="TPR_MalT"/>
</dbReference>
<sequence length="880" mass="98058">MLNVVADSDPSFAVPALSPLQVRRANVLSLIARANGTLTILSAPAGFGKSTTMAQAFELFSGKGMTTAWLTLRATDNDLPTFLSRLKKLLKHLSIAELECDATTCIAKNNAPFALFLDDLENIHESSVLELIYEIAHRLPQQAYLIAATRLKTTAGLSHLRVSGRLTEIGINELRFDFDESKAIFNDQLSIGSIPPQQLEHLHKKTEGWAAALWLASIALKRTASRIDFIAQYSGATGTVAQYLSEVVLADQPAALRRLLLRLSVVRSFNADLCKALNEGVDSQEMIEYLDSQGLVMAVESESGHWRFHGLFAEFLREQLNADLPDQRDSLHLAASRWFESQAQVVLAIDHAVLGRAYNHAIRLIEEHSESLLEQGRLRQLRRWFITIPEDLLAAHPLLFMISIWATALTEGAHLAHEQLNRIDWRNSPEPKVRNHGAALYPTLLGMQDHCEEALSAGQLALERMEPGYNFASATLLNAIAHQTLIIGDARDAQRMLDAARRLHGGESPFNRMYSETTEGLIDLLHGRLRHASARFRLAVDASRATSNKHTHGNAWAGVLYTATVYEANDLVKTKHLLNDYLPLAREVSIPDHLVIIYLLKARSAVIERDLDTALQALTDLEYLGHKRKLPRAAAAAQLERAKILLMQGRKEASRDELARADDPAIWARECRQRLLAHDSHYLRMARLRWEIHFGAPQAAMKQLNDDLTEAYSSGRRQRALVLQLLRALALHRCDHKLSAYKELENALEFAASEGYVRTVLDEGPLLAQVIAEFKAAYESRRSCNPLLSNYLRGLLVEFGPTSLGEPVHAHTSPLAEPLTRKEIVVLTLLTEGCSNLDLADRLHVSNSTVRTHLRNINAKLETSSRNQALAVARRLGLVP</sequence>
<dbReference type="Pfam" id="PF00196">
    <property type="entry name" value="GerE"/>
    <property type="match status" value="1"/>
</dbReference>
<dbReference type="InterPro" id="IPR000792">
    <property type="entry name" value="Tscrpt_reg_LuxR_C"/>
</dbReference>
<dbReference type="InterPro" id="IPR027417">
    <property type="entry name" value="P-loop_NTPase"/>
</dbReference>
<evidence type="ECO:0000313" key="6">
    <source>
        <dbReference type="Proteomes" id="UP000704738"/>
    </source>
</evidence>
<dbReference type="RefSeq" id="WP_179052404.1">
    <property type="nucleotide sequence ID" value="NZ_QJRE01000089.1"/>
</dbReference>
<proteinExistence type="predicted"/>
<dbReference type="InterPro" id="IPR059106">
    <property type="entry name" value="WHD_MalT"/>
</dbReference>
<organism evidence="5 6">
    <name type="scientific">Pseudomonas hunanensis</name>
    <dbReference type="NCBI Taxonomy" id="1247546"/>
    <lineage>
        <taxon>Bacteria</taxon>
        <taxon>Pseudomonadati</taxon>
        <taxon>Pseudomonadota</taxon>
        <taxon>Gammaproteobacteria</taxon>
        <taxon>Pseudomonadales</taxon>
        <taxon>Pseudomonadaceae</taxon>
        <taxon>Pseudomonas</taxon>
    </lineage>
</organism>
<gene>
    <name evidence="5" type="ORF">DM819_03945</name>
</gene>
<dbReference type="EMBL" id="QJRE01000089">
    <property type="protein sequence ID" value="NWL45038.1"/>
    <property type="molecule type" value="Genomic_DNA"/>
</dbReference>
<dbReference type="SUPFAM" id="SSF52540">
    <property type="entry name" value="P-loop containing nucleoside triphosphate hydrolases"/>
    <property type="match status" value="1"/>
</dbReference>
<dbReference type="GO" id="GO:0003677">
    <property type="term" value="F:DNA binding"/>
    <property type="evidence" value="ECO:0007669"/>
    <property type="project" value="UniProtKB-KW"/>
</dbReference>
<dbReference type="CDD" id="cd06170">
    <property type="entry name" value="LuxR_C_like"/>
    <property type="match status" value="1"/>
</dbReference>
<evidence type="ECO:0000313" key="5">
    <source>
        <dbReference type="EMBL" id="NWL45038.1"/>
    </source>
</evidence>
<evidence type="ECO:0000256" key="3">
    <source>
        <dbReference type="ARBA" id="ARBA00023163"/>
    </source>
</evidence>
<dbReference type="Pfam" id="PF17874">
    <property type="entry name" value="TPR_MalT"/>
    <property type="match status" value="1"/>
</dbReference>
<dbReference type="Pfam" id="PF25873">
    <property type="entry name" value="WHD_MalT"/>
    <property type="match status" value="1"/>
</dbReference>
<dbReference type="SUPFAM" id="SSF46894">
    <property type="entry name" value="C-terminal effector domain of the bipartite response regulators"/>
    <property type="match status" value="1"/>
</dbReference>
<dbReference type="Gene3D" id="1.10.10.10">
    <property type="entry name" value="Winged helix-like DNA-binding domain superfamily/Winged helix DNA-binding domain"/>
    <property type="match status" value="1"/>
</dbReference>
<dbReference type="PANTHER" id="PTHR44688:SF25">
    <property type="entry name" value="HTH LUXR-TYPE DOMAIN-CONTAINING PROTEIN"/>
    <property type="match status" value="1"/>
</dbReference>
<dbReference type="PRINTS" id="PR00038">
    <property type="entry name" value="HTHLUXR"/>
</dbReference>
<accession>A0ABD6MVR8</accession>
<dbReference type="PANTHER" id="PTHR44688">
    <property type="entry name" value="DNA-BINDING TRANSCRIPTIONAL ACTIVATOR DEVR_DOSR"/>
    <property type="match status" value="1"/>
</dbReference>
<evidence type="ECO:0000259" key="4">
    <source>
        <dbReference type="PROSITE" id="PS50043"/>
    </source>
</evidence>
<protein>
    <submittedName>
        <fullName evidence="5">Helix-turn-helix transcriptional regulator</fullName>
    </submittedName>
</protein>
<evidence type="ECO:0000256" key="1">
    <source>
        <dbReference type="ARBA" id="ARBA00023015"/>
    </source>
</evidence>
<keyword evidence="2" id="KW-0238">DNA-binding</keyword>
<dbReference type="InterPro" id="IPR016032">
    <property type="entry name" value="Sig_transdc_resp-reg_C-effctor"/>
</dbReference>
<name>A0ABD6MVR8_9PSED</name>
<dbReference type="Gene3D" id="1.25.40.10">
    <property type="entry name" value="Tetratricopeptide repeat domain"/>
    <property type="match status" value="1"/>
</dbReference>
<reference evidence="5 6" key="1">
    <citation type="submission" date="2018-06" db="EMBL/GenBank/DDBJ databases">
        <title>Bacteria isolated from soil of Wuhan.</title>
        <authorList>
            <person name="Xiang W."/>
            <person name="Huang C."/>
        </authorList>
    </citation>
    <scope>NUCLEOTIDE SEQUENCE [LARGE SCALE GENOMIC DNA]</scope>
    <source>
        <strain evidence="6">xwS4</strain>
    </source>
</reference>
<comment type="caution">
    <text evidence="5">The sequence shown here is derived from an EMBL/GenBank/DDBJ whole genome shotgun (WGS) entry which is preliminary data.</text>
</comment>
<dbReference type="AlphaFoldDB" id="A0ABD6MVR8"/>
<dbReference type="InterPro" id="IPR036388">
    <property type="entry name" value="WH-like_DNA-bd_sf"/>
</dbReference>
<dbReference type="InterPro" id="IPR011990">
    <property type="entry name" value="TPR-like_helical_dom_sf"/>
</dbReference>
<keyword evidence="3" id="KW-0804">Transcription</keyword>
<dbReference type="SMART" id="SM00421">
    <property type="entry name" value="HTH_LUXR"/>
    <property type="match status" value="1"/>
</dbReference>
<feature type="domain" description="HTH luxR-type" evidence="4">
    <location>
        <begin position="812"/>
        <end position="877"/>
    </location>
</feature>
<keyword evidence="1" id="KW-0805">Transcription regulation</keyword>
<evidence type="ECO:0000256" key="2">
    <source>
        <dbReference type="ARBA" id="ARBA00023125"/>
    </source>
</evidence>
<dbReference type="Proteomes" id="UP000704738">
    <property type="component" value="Unassembled WGS sequence"/>
</dbReference>
<dbReference type="PROSITE" id="PS50043">
    <property type="entry name" value="HTH_LUXR_2"/>
    <property type="match status" value="1"/>
</dbReference>